<sequence>MSMLEPVSNPTLGYRLDPGELGLWNTASASRSVLRVLTQEISNWLYFKRKVEREGGVIIQGGISLDLRKRGSFLAAVAGRTTVWVYYPGERTQNDAVADNQYKQHIQEKIRELENQLTFATPEEREKLEQQIQLLKMAMNLPLQLVQMLLEPLGLFLNAIA</sequence>
<evidence type="ECO:0000313" key="1">
    <source>
        <dbReference type="EMBL" id="AJC73425.1"/>
    </source>
</evidence>
<name>A0A0X1KQ38_9THEM</name>
<dbReference type="AlphaFoldDB" id="A0A0X1KQ38"/>
<dbReference type="STRING" id="1123384.AJ81_03460"/>
<proteinExistence type="predicted"/>
<dbReference type="PaxDb" id="1123384-AJ81_03460"/>
<keyword evidence="2" id="KW-1185">Reference proteome</keyword>
<dbReference type="KEGG" id="phy:AJ81_03460"/>
<accession>A0A0X1KQ38</accession>
<protein>
    <submittedName>
        <fullName evidence="1">Uncharacterized protein</fullName>
    </submittedName>
</protein>
<dbReference type="Proteomes" id="UP000077469">
    <property type="component" value="Chromosome"/>
</dbReference>
<dbReference type="EMBL" id="CP007141">
    <property type="protein sequence ID" value="AJC73425.1"/>
    <property type="molecule type" value="Genomic_DNA"/>
</dbReference>
<organism evidence="1 2">
    <name type="scientific">Pseudothermotoga hypogea DSM 11164 = NBRC 106472</name>
    <dbReference type="NCBI Taxonomy" id="1123384"/>
    <lineage>
        <taxon>Bacteria</taxon>
        <taxon>Thermotogati</taxon>
        <taxon>Thermotogota</taxon>
        <taxon>Thermotogae</taxon>
        <taxon>Thermotogales</taxon>
        <taxon>Thermotogaceae</taxon>
        <taxon>Pseudothermotoga</taxon>
    </lineage>
</organism>
<gene>
    <name evidence="1" type="ORF">AJ81_03460</name>
</gene>
<dbReference type="PATRIC" id="fig|1123384.7.peg.675"/>
<evidence type="ECO:0000313" key="2">
    <source>
        <dbReference type="Proteomes" id="UP000077469"/>
    </source>
</evidence>
<reference evidence="1 2" key="1">
    <citation type="submission" date="2014-01" db="EMBL/GenBank/DDBJ databases">
        <title>Genome sequencing of Thermotog hypogea.</title>
        <authorList>
            <person name="Zhang X."/>
            <person name="Alvare G."/>
            <person name="Fristensky B."/>
            <person name="Chen L."/>
            <person name="Suen T."/>
            <person name="Chen Q."/>
            <person name="Ma K."/>
        </authorList>
    </citation>
    <scope>NUCLEOTIDE SEQUENCE [LARGE SCALE GENOMIC DNA]</scope>
    <source>
        <strain evidence="1 2">DSM 11164</strain>
    </source>
</reference>